<organism evidence="1 2">
    <name type="scientific">Rosa chinensis</name>
    <name type="common">China rose</name>
    <dbReference type="NCBI Taxonomy" id="74649"/>
    <lineage>
        <taxon>Eukaryota</taxon>
        <taxon>Viridiplantae</taxon>
        <taxon>Streptophyta</taxon>
        <taxon>Embryophyta</taxon>
        <taxon>Tracheophyta</taxon>
        <taxon>Spermatophyta</taxon>
        <taxon>Magnoliopsida</taxon>
        <taxon>eudicotyledons</taxon>
        <taxon>Gunneridae</taxon>
        <taxon>Pentapetalae</taxon>
        <taxon>rosids</taxon>
        <taxon>fabids</taxon>
        <taxon>Rosales</taxon>
        <taxon>Rosaceae</taxon>
        <taxon>Rosoideae</taxon>
        <taxon>Rosoideae incertae sedis</taxon>
        <taxon>Rosa</taxon>
    </lineage>
</organism>
<accession>A0A2P6RXI6</accession>
<gene>
    <name evidence="1" type="ORF">RchiOBHm_Chr2g0141081</name>
</gene>
<dbReference type="Gramene" id="PRQ51141">
    <property type="protein sequence ID" value="PRQ51141"/>
    <property type="gene ID" value="RchiOBHm_Chr2g0141081"/>
</dbReference>
<keyword evidence="2" id="KW-1185">Reference proteome</keyword>
<evidence type="ECO:0000313" key="1">
    <source>
        <dbReference type="EMBL" id="PRQ51141.1"/>
    </source>
</evidence>
<dbReference type="Proteomes" id="UP000238479">
    <property type="component" value="Chromosome 2"/>
</dbReference>
<comment type="caution">
    <text evidence="1">The sequence shown here is derived from an EMBL/GenBank/DDBJ whole genome shotgun (WGS) entry which is preliminary data.</text>
</comment>
<name>A0A2P6RXI6_ROSCH</name>
<dbReference type="EMBL" id="PDCK01000040">
    <property type="protein sequence ID" value="PRQ51141.1"/>
    <property type="molecule type" value="Genomic_DNA"/>
</dbReference>
<sequence>MEFKLIELPSLLQYLQSKLVQSSQTMSVEADNHAIFLNVVSRVMLKETASDLAIAAAICSRHVFLL</sequence>
<evidence type="ECO:0000313" key="2">
    <source>
        <dbReference type="Proteomes" id="UP000238479"/>
    </source>
</evidence>
<dbReference type="AlphaFoldDB" id="A0A2P6RXI6"/>
<proteinExistence type="predicted"/>
<protein>
    <submittedName>
        <fullName evidence="1">Uncharacterized protein</fullName>
    </submittedName>
</protein>
<reference evidence="1 2" key="1">
    <citation type="journal article" date="2018" name="Nat. Genet.">
        <title>The Rosa genome provides new insights in the design of modern roses.</title>
        <authorList>
            <person name="Bendahmane M."/>
        </authorList>
    </citation>
    <scope>NUCLEOTIDE SEQUENCE [LARGE SCALE GENOMIC DNA]</scope>
    <source>
        <strain evidence="2">cv. Old Blush</strain>
    </source>
</reference>